<dbReference type="OrthoDB" id="5135119at2759"/>
<dbReference type="Pfam" id="PF04185">
    <property type="entry name" value="Phosphoesterase"/>
    <property type="match status" value="1"/>
</dbReference>
<feature type="chain" id="PRO_5016396419" evidence="2">
    <location>
        <begin position="19"/>
        <end position="452"/>
    </location>
</feature>
<evidence type="ECO:0000256" key="2">
    <source>
        <dbReference type="SAM" id="SignalP"/>
    </source>
</evidence>
<comment type="caution">
    <text evidence="3">The sequence shown here is derived from an EMBL/GenBank/DDBJ whole genome shotgun (WGS) entry which is preliminary data.</text>
</comment>
<dbReference type="STRING" id="1448321.A0A317V529"/>
<keyword evidence="4" id="KW-1185">Reference proteome</keyword>
<sequence length="452" mass="49658">MQASALLGLLAFTAAAAAIPATPRQAHSDASIQNLKTQIKNVVVLVMENRSVDNLLGGQTLKGLENPIQNGPYCNPYNLTNPAEGTVCSASRDYDSITDDPDHAIYGNNFQFYGSFTPDNARIAGGQLTPSQQGFVHEQLRLYSAAANRTELSTQVMNYYTEQQVPVLTTLVQNFVVFNHWHSDIPGPTDPNRAALVSGTSYGHGSNDMAFLKHAFPQRSIFQQLTETGHSWINYYDTAGGTGPDAGFFNWTYNTNNTNKIRPLKNFYSDAAAGSLPEFTYINPSCCGVGTNSMHPSGLISDGERLIKSVYDALRAGPQWNDTLFILSFDETGGFHDHVPPPLALRPDNRTYTTRTPSGERYTFEFNRLGGRIPTLLISPWVGKGYVEQKGRDAQGKIVSYSASSILRTLGYLWDFAPFNARVEGAPSFEHLVRTSARSDTPVVLPIPVPFR</sequence>
<accession>A0A317V529</accession>
<dbReference type="GO" id="GO:0016788">
    <property type="term" value="F:hydrolase activity, acting on ester bonds"/>
    <property type="evidence" value="ECO:0007669"/>
    <property type="project" value="InterPro"/>
</dbReference>
<dbReference type="PANTHER" id="PTHR31956:SF24">
    <property type="entry name" value="PHOSPHOESTERASE SUPERFAMILY PROTEIN (AFU_ORTHOLOGUE AFUA_1G17590)"/>
    <property type="match status" value="1"/>
</dbReference>
<organism evidence="3 4">
    <name type="scientific">Aspergillus heteromorphus CBS 117.55</name>
    <dbReference type="NCBI Taxonomy" id="1448321"/>
    <lineage>
        <taxon>Eukaryota</taxon>
        <taxon>Fungi</taxon>
        <taxon>Dikarya</taxon>
        <taxon>Ascomycota</taxon>
        <taxon>Pezizomycotina</taxon>
        <taxon>Eurotiomycetes</taxon>
        <taxon>Eurotiomycetidae</taxon>
        <taxon>Eurotiales</taxon>
        <taxon>Aspergillaceae</taxon>
        <taxon>Aspergillus</taxon>
        <taxon>Aspergillus subgen. Circumdati</taxon>
    </lineage>
</organism>
<dbReference type="AlphaFoldDB" id="A0A317V529"/>
<dbReference type="EMBL" id="MSFL01000039">
    <property type="protein sequence ID" value="PWY67942.1"/>
    <property type="molecule type" value="Genomic_DNA"/>
</dbReference>
<dbReference type="Proteomes" id="UP000247233">
    <property type="component" value="Unassembled WGS sequence"/>
</dbReference>
<gene>
    <name evidence="3" type="ORF">BO70DRAFT_432886</name>
</gene>
<dbReference type="InterPro" id="IPR007312">
    <property type="entry name" value="Phosphoesterase"/>
</dbReference>
<keyword evidence="1" id="KW-0378">Hydrolase</keyword>
<dbReference type="FunFam" id="3.40.720.10:FF:000052">
    <property type="entry name" value="Phosphatidylglycerol specific phospholipase, putative"/>
    <property type="match status" value="1"/>
</dbReference>
<proteinExistence type="predicted"/>
<dbReference type="GO" id="GO:0009395">
    <property type="term" value="P:phospholipid catabolic process"/>
    <property type="evidence" value="ECO:0007669"/>
    <property type="project" value="TreeGrafter"/>
</dbReference>
<reference evidence="3 4" key="1">
    <citation type="submission" date="2016-12" db="EMBL/GenBank/DDBJ databases">
        <title>The genomes of Aspergillus section Nigri reveals drivers in fungal speciation.</title>
        <authorList>
            <consortium name="DOE Joint Genome Institute"/>
            <person name="Vesth T.C."/>
            <person name="Nybo J."/>
            <person name="Theobald S."/>
            <person name="Brandl J."/>
            <person name="Frisvad J.C."/>
            <person name="Nielsen K.F."/>
            <person name="Lyhne E.K."/>
            <person name="Kogle M.E."/>
            <person name="Kuo A."/>
            <person name="Riley R."/>
            <person name="Clum A."/>
            <person name="Nolan M."/>
            <person name="Lipzen A."/>
            <person name="Salamov A."/>
            <person name="Henrissat B."/>
            <person name="Wiebenga A."/>
            <person name="De Vries R.P."/>
            <person name="Grigoriev I.V."/>
            <person name="Mortensen U.H."/>
            <person name="Andersen M.R."/>
            <person name="Baker S.E."/>
        </authorList>
    </citation>
    <scope>NUCLEOTIDE SEQUENCE [LARGE SCALE GENOMIC DNA]</scope>
    <source>
        <strain evidence="3 4">CBS 117.55</strain>
    </source>
</reference>
<dbReference type="PANTHER" id="PTHR31956">
    <property type="entry name" value="NON-SPECIFIC PHOSPHOLIPASE C4-RELATED"/>
    <property type="match status" value="1"/>
</dbReference>
<name>A0A317V529_9EURO</name>
<evidence type="ECO:0000313" key="3">
    <source>
        <dbReference type="EMBL" id="PWY67942.1"/>
    </source>
</evidence>
<dbReference type="InterPro" id="IPR017850">
    <property type="entry name" value="Alkaline_phosphatase_core_sf"/>
</dbReference>
<dbReference type="VEuPathDB" id="FungiDB:BO70DRAFT_432886"/>
<dbReference type="RefSeq" id="XP_025395153.1">
    <property type="nucleotide sequence ID" value="XM_025548365.1"/>
</dbReference>
<dbReference type="GeneID" id="37070602"/>
<keyword evidence="2" id="KW-0732">Signal</keyword>
<feature type="signal peptide" evidence="2">
    <location>
        <begin position="1"/>
        <end position="18"/>
    </location>
</feature>
<dbReference type="SUPFAM" id="SSF53649">
    <property type="entry name" value="Alkaline phosphatase-like"/>
    <property type="match status" value="1"/>
</dbReference>
<dbReference type="Gene3D" id="3.40.720.10">
    <property type="entry name" value="Alkaline Phosphatase, subunit A"/>
    <property type="match status" value="2"/>
</dbReference>
<protein>
    <submittedName>
        <fullName evidence="3">Phosphoesterase</fullName>
    </submittedName>
</protein>
<evidence type="ECO:0000313" key="4">
    <source>
        <dbReference type="Proteomes" id="UP000247233"/>
    </source>
</evidence>
<evidence type="ECO:0000256" key="1">
    <source>
        <dbReference type="ARBA" id="ARBA00022801"/>
    </source>
</evidence>